<protein>
    <recommendedName>
        <fullName evidence="3">Excreted virulence factor EspC (Type VII ESX diderm)</fullName>
    </recommendedName>
</protein>
<dbReference type="AlphaFoldDB" id="A0A4R2JIF8"/>
<dbReference type="Proteomes" id="UP000295680">
    <property type="component" value="Unassembled WGS sequence"/>
</dbReference>
<evidence type="ECO:0008006" key="3">
    <source>
        <dbReference type="Google" id="ProtNLM"/>
    </source>
</evidence>
<dbReference type="Gene3D" id="1.10.287.1060">
    <property type="entry name" value="ESAT-6-like"/>
    <property type="match status" value="1"/>
</dbReference>
<evidence type="ECO:0000313" key="1">
    <source>
        <dbReference type="EMBL" id="TCO58202.1"/>
    </source>
</evidence>
<dbReference type="EMBL" id="SLWS01000005">
    <property type="protein sequence ID" value="TCO58202.1"/>
    <property type="molecule type" value="Genomic_DNA"/>
</dbReference>
<sequence length="259" mass="26940">MTTTPTAQQSGTRLLPDIKSTVAAIESGDWMSAAGGIAQTALDVIGISADPLGAISSAGFGWAVQHVSFLRQPFDMLFGNPESIKSNAANWTNAGTQLATTAQRYRETSVAQTSNWTGASADAYRATSANHADGIEGIAQAGKGLSAAITGAGQLVAEIRKLVMDLISKAVNKIIMQIIQALSTSWCSFGASIAMAIVNIVQTAVSTAQKLLGELVKLLQSLQKVFQLVVKLVQIFKTVKAAIEQLGNQAKGGPVPAKA</sequence>
<accession>A0A4R2JIF8</accession>
<evidence type="ECO:0000313" key="2">
    <source>
        <dbReference type="Proteomes" id="UP000295680"/>
    </source>
</evidence>
<keyword evidence="2" id="KW-1185">Reference proteome</keyword>
<name>A0A4R2JIF8_9PSEU</name>
<dbReference type="RefSeq" id="WP_132118787.1">
    <property type="nucleotide sequence ID" value="NZ_SLWS01000005.1"/>
</dbReference>
<organism evidence="1 2">
    <name type="scientific">Actinocrispum wychmicini</name>
    <dbReference type="NCBI Taxonomy" id="1213861"/>
    <lineage>
        <taxon>Bacteria</taxon>
        <taxon>Bacillati</taxon>
        <taxon>Actinomycetota</taxon>
        <taxon>Actinomycetes</taxon>
        <taxon>Pseudonocardiales</taxon>
        <taxon>Pseudonocardiaceae</taxon>
        <taxon>Actinocrispum</taxon>
    </lineage>
</organism>
<dbReference type="OrthoDB" id="4763957at2"/>
<proteinExistence type="predicted"/>
<comment type="caution">
    <text evidence="1">The sequence shown here is derived from an EMBL/GenBank/DDBJ whole genome shotgun (WGS) entry which is preliminary data.</text>
</comment>
<gene>
    <name evidence="1" type="ORF">EV192_105267</name>
</gene>
<reference evidence="1 2" key="1">
    <citation type="submission" date="2019-03" db="EMBL/GenBank/DDBJ databases">
        <title>Genomic Encyclopedia of Type Strains, Phase IV (KMG-IV): sequencing the most valuable type-strain genomes for metagenomic binning, comparative biology and taxonomic classification.</title>
        <authorList>
            <person name="Goeker M."/>
        </authorList>
    </citation>
    <scope>NUCLEOTIDE SEQUENCE [LARGE SCALE GENOMIC DNA]</scope>
    <source>
        <strain evidence="1 2">DSM 45934</strain>
    </source>
</reference>